<proteinExistence type="predicted"/>
<organism evidence="2 3">
    <name type="scientific">Acrasis kona</name>
    <dbReference type="NCBI Taxonomy" id="1008807"/>
    <lineage>
        <taxon>Eukaryota</taxon>
        <taxon>Discoba</taxon>
        <taxon>Heterolobosea</taxon>
        <taxon>Tetramitia</taxon>
        <taxon>Eutetramitia</taxon>
        <taxon>Acrasidae</taxon>
        <taxon>Acrasis</taxon>
    </lineage>
</organism>
<keyword evidence="3" id="KW-1185">Reference proteome</keyword>
<feature type="domain" description="F-box" evidence="1">
    <location>
        <begin position="12"/>
        <end position="49"/>
    </location>
</feature>
<accession>A0AAW2YMQ0</accession>
<dbReference type="SUPFAM" id="SSF81383">
    <property type="entry name" value="F-box domain"/>
    <property type="match status" value="1"/>
</dbReference>
<dbReference type="InterPro" id="IPR001810">
    <property type="entry name" value="F-box_dom"/>
</dbReference>
<evidence type="ECO:0000313" key="2">
    <source>
        <dbReference type="EMBL" id="KAL0478384.1"/>
    </source>
</evidence>
<comment type="caution">
    <text evidence="2">The sequence shown here is derived from an EMBL/GenBank/DDBJ whole genome shotgun (WGS) entry which is preliminary data.</text>
</comment>
<reference evidence="2 3" key="1">
    <citation type="submission" date="2024-03" db="EMBL/GenBank/DDBJ databases">
        <title>The Acrasis kona genome and developmental transcriptomes reveal deep origins of eukaryotic multicellular pathways.</title>
        <authorList>
            <person name="Sheikh S."/>
            <person name="Fu C.-J."/>
            <person name="Brown M.W."/>
            <person name="Baldauf S.L."/>
        </authorList>
    </citation>
    <scope>NUCLEOTIDE SEQUENCE [LARGE SCALE GENOMIC DNA]</scope>
    <source>
        <strain evidence="2 3">ATCC MYA-3509</strain>
    </source>
</reference>
<dbReference type="Proteomes" id="UP001431209">
    <property type="component" value="Unassembled WGS sequence"/>
</dbReference>
<protein>
    <recommendedName>
        <fullName evidence="1">F-box domain-containing protein</fullName>
    </recommendedName>
</protein>
<dbReference type="Pfam" id="PF00646">
    <property type="entry name" value="F-box"/>
    <property type="match status" value="1"/>
</dbReference>
<evidence type="ECO:0000313" key="3">
    <source>
        <dbReference type="Proteomes" id="UP001431209"/>
    </source>
</evidence>
<dbReference type="AlphaFoldDB" id="A0AAW2YMQ0"/>
<dbReference type="EMBL" id="JAOPGA020000371">
    <property type="protein sequence ID" value="KAL0478384.1"/>
    <property type="molecule type" value="Genomic_DNA"/>
</dbReference>
<name>A0AAW2YMQ0_9EUKA</name>
<gene>
    <name evidence="2" type="ORF">AKO1_000278</name>
</gene>
<feature type="non-terminal residue" evidence="2">
    <location>
        <position position="306"/>
    </location>
</feature>
<dbReference type="InterPro" id="IPR036047">
    <property type="entry name" value="F-box-like_dom_sf"/>
</dbReference>
<evidence type="ECO:0000259" key="1">
    <source>
        <dbReference type="Pfam" id="PF00646"/>
    </source>
</evidence>
<sequence length="306" mass="35962">MSQSYQAVTSLNDVPEEIFQSIISYLGHIPQFLLRSVSHSWKRQLESFISNTKHLDITSCEGFRLLNPREKFKSLTSLRALDCQLNDLHILPQPLDFCHVIMIQQNTIRPIARNMKITMNMENDQVNQYIYDRMMDKTFESVEMYVHQQAGRHSTLDREKLIIKEPDSSREYFQYLLEVEKIPFNNLLPKSNSYGNTILHCLGDENYDSYWKYLRSNPSLLESVRFPTLYDIRRNFIHLDDILRAVDDYLKKLAMFEKEICRKYSSVIVGPSLLNFAASSFESADLLLDLINKWGVSPRRNKYNPL</sequence>